<keyword evidence="3 6" id="KW-0547">Nucleotide-binding</keyword>
<keyword evidence="9" id="KW-1185">Reference proteome</keyword>
<dbReference type="InterPro" id="IPR036554">
    <property type="entry name" value="GHMP_kinase_C_sf"/>
</dbReference>
<evidence type="ECO:0000313" key="9">
    <source>
        <dbReference type="Proteomes" id="UP000094570"/>
    </source>
</evidence>
<feature type="active site" evidence="6">
    <location>
        <position position="132"/>
    </location>
</feature>
<comment type="function">
    <text evidence="6">Catalyzes the phosphorylation of the position 2 hydroxy group of 4-diphosphocytidyl-2C-methyl-D-erythritol.</text>
</comment>
<evidence type="ECO:0000256" key="4">
    <source>
        <dbReference type="ARBA" id="ARBA00022777"/>
    </source>
</evidence>
<comment type="caution">
    <text evidence="8">The sequence shown here is derived from an EMBL/GenBank/DDBJ whole genome shotgun (WGS) entry which is preliminary data.</text>
</comment>
<dbReference type="SUPFAM" id="SSF54211">
    <property type="entry name" value="Ribosomal protein S5 domain 2-like"/>
    <property type="match status" value="1"/>
</dbReference>
<feature type="binding site" evidence="6">
    <location>
        <begin position="92"/>
        <end position="102"/>
    </location>
    <ligand>
        <name>ATP</name>
        <dbReference type="ChEBI" id="CHEBI:30616"/>
    </ligand>
</feature>
<dbReference type="HAMAP" id="MF_00061">
    <property type="entry name" value="IspE"/>
    <property type="match status" value="1"/>
</dbReference>
<dbReference type="Pfam" id="PF00288">
    <property type="entry name" value="GHMP_kinases_N"/>
    <property type="match status" value="1"/>
</dbReference>
<reference evidence="9" key="1">
    <citation type="submission" date="2016-04" db="EMBL/GenBank/DDBJ databases">
        <title>The genome sequence project of a novel Fervidobacterium isolate from a hot spring in Thailand.</title>
        <authorList>
            <person name="Gonzalez J.M."/>
            <person name="Cuecas A."/>
            <person name="Kanoksilapatham W."/>
        </authorList>
    </citation>
    <scope>NUCLEOTIDE SEQUENCE [LARGE SCALE GENOMIC DNA]</scope>
    <source>
        <strain evidence="9">FC2004</strain>
    </source>
</reference>
<evidence type="ECO:0000256" key="5">
    <source>
        <dbReference type="ARBA" id="ARBA00022840"/>
    </source>
</evidence>
<keyword evidence="5 6" id="KW-0067">ATP-binding</keyword>
<dbReference type="GO" id="GO:0005524">
    <property type="term" value="F:ATP binding"/>
    <property type="evidence" value="ECO:0007669"/>
    <property type="project" value="UniProtKB-UniRule"/>
</dbReference>
<dbReference type="InterPro" id="IPR006204">
    <property type="entry name" value="GHMP_kinase_N_dom"/>
</dbReference>
<keyword evidence="2 6" id="KW-0808">Transferase</keyword>
<accession>A0A1E3G2R7</accession>
<dbReference type="InterPro" id="IPR004424">
    <property type="entry name" value="IspE"/>
</dbReference>
<feature type="active site" evidence="6">
    <location>
        <position position="14"/>
    </location>
</feature>
<comment type="pathway">
    <text evidence="6">Isoprenoid biosynthesis; isopentenyl diphosphate biosynthesis via DXP pathway; isopentenyl diphosphate from 1-deoxy-D-xylulose 5-phosphate: step 3/6.</text>
</comment>
<dbReference type="NCBIfam" id="TIGR00154">
    <property type="entry name" value="ispE"/>
    <property type="match status" value="1"/>
</dbReference>
<dbReference type="PANTHER" id="PTHR43527">
    <property type="entry name" value="4-DIPHOSPHOCYTIDYL-2-C-METHYL-D-ERYTHRITOL KINASE, CHLOROPLASTIC"/>
    <property type="match status" value="1"/>
</dbReference>
<evidence type="ECO:0000256" key="1">
    <source>
        <dbReference type="ARBA" id="ARBA00017473"/>
    </source>
</evidence>
<dbReference type="Proteomes" id="UP000094570">
    <property type="component" value="Unassembled WGS sequence"/>
</dbReference>
<dbReference type="Gene3D" id="3.30.230.10">
    <property type="match status" value="1"/>
</dbReference>
<feature type="domain" description="GHMP kinase N-terminal" evidence="7">
    <location>
        <begin position="68"/>
        <end position="140"/>
    </location>
</feature>
<dbReference type="PIRSF" id="PIRSF010376">
    <property type="entry name" value="IspE"/>
    <property type="match status" value="1"/>
</dbReference>
<keyword evidence="6" id="KW-0414">Isoprene biosynthesis</keyword>
<sequence length="265" mass="29551">MGKNRSYLLRTYAKINLCLDVLFKRPDGFHEIDSLFQNVSLHDDLEVRFVHGQGRIFVESNVKIDGNILLKVWDLIKPSELDCYVRLEKKIPMGAGLGGGSSNAGGFLALLATHGLISWEKATQIAPLVGSDVPFFLCGGTAIVGGRGEQLSHVDPLLGYKLDVIKPDYSISTKEAYAKLRPELFGKAPLKASQLYEAFKSRDWQAIKLGVYNVFEYIVPEELRQEIEAFRKEYPAALTGSGSAYFVLRDGGNYEFVHKAWEVES</sequence>
<comment type="similarity">
    <text evidence="6">Belongs to the GHMP kinase family. IspE subfamily.</text>
</comment>
<proteinExistence type="inferred from homology"/>
<comment type="catalytic activity">
    <reaction evidence="6">
        <text>4-CDP-2-C-methyl-D-erythritol + ATP = 4-CDP-2-C-methyl-D-erythritol 2-phosphate + ADP + H(+)</text>
        <dbReference type="Rhea" id="RHEA:18437"/>
        <dbReference type="ChEBI" id="CHEBI:15378"/>
        <dbReference type="ChEBI" id="CHEBI:30616"/>
        <dbReference type="ChEBI" id="CHEBI:57823"/>
        <dbReference type="ChEBI" id="CHEBI:57919"/>
        <dbReference type="ChEBI" id="CHEBI:456216"/>
        <dbReference type="EC" id="2.7.1.148"/>
    </reaction>
</comment>
<organism evidence="8 9">
    <name type="scientific">Fervidobacterium thailandense</name>
    <dbReference type="NCBI Taxonomy" id="1008305"/>
    <lineage>
        <taxon>Bacteria</taxon>
        <taxon>Thermotogati</taxon>
        <taxon>Thermotogota</taxon>
        <taxon>Thermotogae</taxon>
        <taxon>Thermotogales</taxon>
        <taxon>Fervidobacteriaceae</taxon>
        <taxon>Fervidobacterium</taxon>
    </lineage>
</organism>
<evidence type="ECO:0000313" key="8">
    <source>
        <dbReference type="EMBL" id="ODN30462.1"/>
    </source>
</evidence>
<keyword evidence="4 6" id="KW-0418">Kinase</keyword>
<evidence type="ECO:0000256" key="3">
    <source>
        <dbReference type="ARBA" id="ARBA00022741"/>
    </source>
</evidence>
<dbReference type="GO" id="GO:0019288">
    <property type="term" value="P:isopentenyl diphosphate biosynthetic process, methylerythritol 4-phosphate pathway"/>
    <property type="evidence" value="ECO:0007669"/>
    <property type="project" value="UniProtKB-UniRule"/>
</dbReference>
<dbReference type="GO" id="GO:0050515">
    <property type="term" value="F:4-(cytidine 5'-diphospho)-2-C-methyl-D-erythritol kinase activity"/>
    <property type="evidence" value="ECO:0007669"/>
    <property type="project" value="UniProtKB-UniRule"/>
</dbReference>
<dbReference type="AlphaFoldDB" id="A0A1E3G2R7"/>
<evidence type="ECO:0000256" key="2">
    <source>
        <dbReference type="ARBA" id="ARBA00022679"/>
    </source>
</evidence>
<evidence type="ECO:0000256" key="6">
    <source>
        <dbReference type="HAMAP-Rule" id="MF_00061"/>
    </source>
</evidence>
<protein>
    <recommendedName>
        <fullName evidence="1 6">4-diphosphocytidyl-2-C-methyl-D-erythritol kinase</fullName>
        <shortName evidence="6">CMK</shortName>
        <ecNumber evidence="6">2.7.1.148</ecNumber>
    </recommendedName>
    <alternativeName>
        <fullName evidence="6">4-(cytidine-5'-diphospho)-2-C-methyl-D-erythritol kinase</fullName>
    </alternativeName>
</protein>
<dbReference type="Gene3D" id="3.30.70.890">
    <property type="entry name" value="GHMP kinase, C-terminal domain"/>
    <property type="match status" value="1"/>
</dbReference>
<dbReference type="UniPathway" id="UPA00056">
    <property type="reaction ID" value="UER00094"/>
</dbReference>
<dbReference type="STRING" id="1008305.A4H02_05380"/>
<dbReference type="EC" id="2.7.1.148" evidence="6"/>
<dbReference type="RefSeq" id="WP_069293145.1">
    <property type="nucleotide sequence ID" value="NZ_CP140110.1"/>
</dbReference>
<dbReference type="OrthoDB" id="9809438at2"/>
<dbReference type="GO" id="GO:0016114">
    <property type="term" value="P:terpenoid biosynthetic process"/>
    <property type="evidence" value="ECO:0007669"/>
    <property type="project" value="UniProtKB-UniRule"/>
</dbReference>
<gene>
    <name evidence="6" type="primary">ispE</name>
    <name evidence="8" type="ORF">A4H02_05380</name>
</gene>
<dbReference type="InterPro" id="IPR014721">
    <property type="entry name" value="Ribsml_uS5_D2-typ_fold_subgr"/>
</dbReference>
<dbReference type="SUPFAM" id="SSF55060">
    <property type="entry name" value="GHMP Kinase, C-terminal domain"/>
    <property type="match status" value="1"/>
</dbReference>
<evidence type="ECO:0000259" key="7">
    <source>
        <dbReference type="Pfam" id="PF00288"/>
    </source>
</evidence>
<dbReference type="PANTHER" id="PTHR43527:SF2">
    <property type="entry name" value="4-DIPHOSPHOCYTIDYL-2-C-METHYL-D-ERYTHRITOL KINASE, CHLOROPLASTIC"/>
    <property type="match status" value="1"/>
</dbReference>
<dbReference type="EMBL" id="LWAF01000006">
    <property type="protein sequence ID" value="ODN30462.1"/>
    <property type="molecule type" value="Genomic_DNA"/>
</dbReference>
<dbReference type="InterPro" id="IPR020568">
    <property type="entry name" value="Ribosomal_Su5_D2-typ_SF"/>
</dbReference>
<name>A0A1E3G2R7_9BACT</name>